<dbReference type="PANTHER" id="PTHR15239">
    <property type="entry name" value="NUCLEAR EXPORT MEDIATOR FACTOR NEMF"/>
    <property type="match status" value="1"/>
</dbReference>
<dbReference type="GO" id="GO:0043023">
    <property type="term" value="F:ribosomal large subunit binding"/>
    <property type="evidence" value="ECO:0007669"/>
    <property type="project" value="UniProtKB-UniRule"/>
</dbReference>
<proteinExistence type="inferred from homology"/>
<evidence type="ECO:0000256" key="1">
    <source>
        <dbReference type="ARBA" id="ARBA00022555"/>
    </source>
</evidence>
<evidence type="ECO:0000259" key="6">
    <source>
        <dbReference type="Pfam" id="PF05670"/>
    </source>
</evidence>
<accession>A0A921MNG2</accession>
<evidence type="ECO:0000256" key="2">
    <source>
        <dbReference type="ARBA" id="ARBA00022730"/>
    </source>
</evidence>
<dbReference type="InterPro" id="IPR008532">
    <property type="entry name" value="NFACT_RNA-bd"/>
</dbReference>
<evidence type="ECO:0000256" key="5">
    <source>
        <dbReference type="HAMAP-Rule" id="MF_00844"/>
    </source>
</evidence>
<comment type="subunit">
    <text evidence="5">Associates with stalled 50S ribosomal subunits. Binds to RqcP.</text>
</comment>
<reference evidence="7" key="1">
    <citation type="journal article" date="2021" name="PeerJ">
        <title>Extensive microbial diversity within the chicken gut microbiome revealed by metagenomics and culture.</title>
        <authorList>
            <person name="Gilroy R."/>
            <person name="Ravi A."/>
            <person name="Getino M."/>
            <person name="Pursley I."/>
            <person name="Horton D.L."/>
            <person name="Alikhan N.F."/>
            <person name="Baker D."/>
            <person name="Gharbi K."/>
            <person name="Hall N."/>
            <person name="Watson M."/>
            <person name="Adriaenssens E.M."/>
            <person name="Foster-Nyarko E."/>
            <person name="Jarju S."/>
            <person name="Secka A."/>
            <person name="Antonio M."/>
            <person name="Oren A."/>
            <person name="Chaudhuri R.R."/>
            <person name="La Ragione R."/>
            <person name="Hildebrand F."/>
            <person name="Pallen M.J."/>
        </authorList>
    </citation>
    <scope>NUCLEOTIDE SEQUENCE</scope>
    <source>
        <strain evidence="7">CHK179-5677</strain>
    </source>
</reference>
<dbReference type="PANTHER" id="PTHR15239:SF6">
    <property type="entry name" value="RIBOSOME QUALITY CONTROL COMPLEX SUBUNIT NEMF"/>
    <property type="match status" value="1"/>
</dbReference>
<evidence type="ECO:0000313" key="7">
    <source>
        <dbReference type="EMBL" id="HJG87525.1"/>
    </source>
</evidence>
<feature type="domain" description="NFACT RNA-binding" evidence="6">
    <location>
        <begin position="468"/>
        <end position="559"/>
    </location>
</feature>
<reference evidence="7" key="2">
    <citation type="submission" date="2021-09" db="EMBL/GenBank/DDBJ databases">
        <authorList>
            <person name="Gilroy R."/>
        </authorList>
    </citation>
    <scope>NUCLEOTIDE SEQUENCE</scope>
    <source>
        <strain evidence="7">CHK179-5677</strain>
    </source>
</reference>
<dbReference type="HAMAP" id="MF_00844_B">
    <property type="entry name" value="RqcH_B"/>
    <property type="match status" value="1"/>
</dbReference>
<sequence>MPLDAICLSAVAEELKAAVLGGKIDKIYQPVRDEIVMAVRGSRENVKLLLSASPNHPRVQLTRITRENPDTPPMFCMLLRKHLTGARILDIIQPPVERLVEFKLECLDELGDRVERRLVLELMGRSANLILLDSEGRITDCVRRVEGDLAAGKRQLLPGLFYHPPVPQDKRNPLTLEEGELESLMAAATEEGAVDRWLLDTFNGLSPLICRELAFQAAGDSAVRFCQLGEKGRARLLERMNAFVNAVKEKDFAPYMILREGKPTDYSFLPILQYGMTVELRRMESFGQMLDKFYADRENAERVKQKGQDLVKSVTSARDRTARKLNNQRRELEATRDRERLREWGDIITSNLHAMEKGMSLLRAVNFYDPECREAEIPLDPLLTPQQNAARYYKEYNKAKTAERVLTEQIARGEGELEYLNSVLENITLAEGERDLQEIRQELTDTGYLRRQNKAAKREKRLTGRPMEFRSSTGMRISVGKNNAQNDQLTTKMAYKSDIWLHTQKIHGSHVILWAEGGPVDAQSLTEAAMLAAWFSQGRDGKKVPVDYTPVKYVKKPAGARPGMVVYTTYQTAYVDPDENLAEKLRVK</sequence>
<dbReference type="AlphaFoldDB" id="A0A921MNG2"/>
<keyword evidence="1 5" id="KW-0820">tRNA-binding</keyword>
<protein>
    <recommendedName>
        <fullName evidence="5">Rqc2 homolog RqcH</fullName>
        <shortName evidence="5">RqcH</shortName>
    </recommendedName>
</protein>
<keyword evidence="2 5" id="KW-0699">rRNA-binding</keyword>
<evidence type="ECO:0000256" key="3">
    <source>
        <dbReference type="ARBA" id="ARBA00022884"/>
    </source>
</evidence>
<dbReference type="GO" id="GO:0072344">
    <property type="term" value="P:rescue of stalled ribosome"/>
    <property type="evidence" value="ECO:0007669"/>
    <property type="project" value="UniProtKB-UniRule"/>
</dbReference>
<dbReference type="Gene3D" id="2.30.310.10">
    <property type="entry name" value="ibrinogen binding protein from staphylococcus aureus domain"/>
    <property type="match status" value="1"/>
</dbReference>
<name>A0A921MNG2_9FIRM</name>
<keyword evidence="4 5" id="KW-0648">Protein biosynthesis</keyword>
<keyword evidence="3 5" id="KW-0694">RNA-binding</keyword>
<dbReference type="GO" id="GO:0019843">
    <property type="term" value="F:rRNA binding"/>
    <property type="evidence" value="ECO:0007669"/>
    <property type="project" value="UniProtKB-UniRule"/>
</dbReference>
<evidence type="ECO:0000313" key="8">
    <source>
        <dbReference type="Proteomes" id="UP000760668"/>
    </source>
</evidence>
<gene>
    <name evidence="5" type="primary">rqcH</name>
    <name evidence="7" type="ORF">K8V01_10975</name>
</gene>
<dbReference type="InterPro" id="IPR051608">
    <property type="entry name" value="RQC_Subunit_NEMF"/>
</dbReference>
<dbReference type="Proteomes" id="UP000760668">
    <property type="component" value="Unassembled WGS sequence"/>
</dbReference>
<dbReference type="Pfam" id="PF05670">
    <property type="entry name" value="NFACT-R_1"/>
    <property type="match status" value="1"/>
</dbReference>
<dbReference type="Pfam" id="PF05833">
    <property type="entry name" value="NFACT_N"/>
    <property type="match status" value="1"/>
</dbReference>
<evidence type="ECO:0000256" key="4">
    <source>
        <dbReference type="ARBA" id="ARBA00022917"/>
    </source>
</evidence>
<dbReference type="GO" id="GO:1990112">
    <property type="term" value="C:RQC complex"/>
    <property type="evidence" value="ECO:0007669"/>
    <property type="project" value="TreeGrafter"/>
</dbReference>
<comment type="function">
    <text evidence="5">Key component of the ribosome quality control system (RQC), a ribosome-associated complex that mediates the extraction of incompletely synthesized nascent chains from stalled ribosomes and their subsequent degradation. RqcH recruits Ala-charged tRNA, and with RqcP directs the elongation of stalled nascent chains on 50S ribosomal subunits, leading to non-templated C-terminal alanine extensions (Ala tail). The Ala tail promotes nascent chain degradation. May add between 1 and at least 8 Ala residues. Binds to stalled 50S ribosomal subunits.</text>
</comment>
<dbReference type="Gene3D" id="1.10.8.50">
    <property type="match status" value="1"/>
</dbReference>
<dbReference type="RefSeq" id="WP_295370311.1">
    <property type="nucleotide sequence ID" value="NZ_DYUC01000108.1"/>
</dbReference>
<dbReference type="GO" id="GO:0000049">
    <property type="term" value="F:tRNA binding"/>
    <property type="evidence" value="ECO:0007669"/>
    <property type="project" value="UniProtKB-UniRule"/>
</dbReference>
<dbReference type="EMBL" id="DYUC01000108">
    <property type="protein sequence ID" value="HJG87525.1"/>
    <property type="molecule type" value="Genomic_DNA"/>
</dbReference>
<comment type="similarity">
    <text evidence="5">Belongs to the NEMF family.</text>
</comment>
<organism evidence="7 8">
    <name type="scientific">Pseudoflavonifractor capillosus</name>
    <dbReference type="NCBI Taxonomy" id="106588"/>
    <lineage>
        <taxon>Bacteria</taxon>
        <taxon>Bacillati</taxon>
        <taxon>Bacillota</taxon>
        <taxon>Clostridia</taxon>
        <taxon>Eubacteriales</taxon>
        <taxon>Oscillospiraceae</taxon>
        <taxon>Pseudoflavonifractor</taxon>
    </lineage>
</organism>
<dbReference type="InterPro" id="IPR043682">
    <property type="entry name" value="RqcH_bacterial"/>
</dbReference>
<comment type="caution">
    <text evidence="7">The sequence shown here is derived from an EMBL/GenBank/DDBJ whole genome shotgun (WGS) entry which is preliminary data.</text>
</comment>